<protein>
    <submittedName>
        <fullName evidence="1">Uncharacterized protein</fullName>
    </submittedName>
</protein>
<organism evidence="1 2">
    <name type="scientific">Symbiodinium natans</name>
    <dbReference type="NCBI Taxonomy" id="878477"/>
    <lineage>
        <taxon>Eukaryota</taxon>
        <taxon>Sar</taxon>
        <taxon>Alveolata</taxon>
        <taxon>Dinophyceae</taxon>
        <taxon>Suessiales</taxon>
        <taxon>Symbiodiniaceae</taxon>
        <taxon>Symbiodinium</taxon>
    </lineage>
</organism>
<evidence type="ECO:0000313" key="2">
    <source>
        <dbReference type="Proteomes" id="UP000604046"/>
    </source>
</evidence>
<accession>A0A812U6K1</accession>
<proteinExistence type="predicted"/>
<dbReference type="AlphaFoldDB" id="A0A812U6K1"/>
<gene>
    <name evidence="1" type="ORF">SNAT2548_LOCUS31139</name>
</gene>
<name>A0A812U6K1_9DINO</name>
<dbReference type="OrthoDB" id="10311006at2759"/>
<evidence type="ECO:0000313" key="1">
    <source>
        <dbReference type="EMBL" id="CAE7554369.1"/>
    </source>
</evidence>
<sequence length="110" mass="12259">MASVHRLFFRLSSRGIIINERIFVKGPTVVVLMPMVHVAARSFFDATLRSARFHQFDAVYHEGPPPGCTEDPAYPTWRFTPSLRHASLSGAFLELSEVLDDLVSGATGRK</sequence>
<keyword evidence="2" id="KW-1185">Reference proteome</keyword>
<reference evidence="1" key="1">
    <citation type="submission" date="2021-02" db="EMBL/GenBank/DDBJ databases">
        <authorList>
            <person name="Dougan E. K."/>
            <person name="Rhodes N."/>
            <person name="Thang M."/>
            <person name="Chan C."/>
        </authorList>
    </citation>
    <scope>NUCLEOTIDE SEQUENCE</scope>
</reference>
<dbReference type="Proteomes" id="UP000604046">
    <property type="component" value="Unassembled WGS sequence"/>
</dbReference>
<dbReference type="EMBL" id="CAJNDS010002640">
    <property type="protein sequence ID" value="CAE7554369.1"/>
    <property type="molecule type" value="Genomic_DNA"/>
</dbReference>
<comment type="caution">
    <text evidence="1">The sequence shown here is derived from an EMBL/GenBank/DDBJ whole genome shotgun (WGS) entry which is preliminary data.</text>
</comment>